<evidence type="ECO:0000313" key="1">
    <source>
        <dbReference type="EMBL" id="CAL0302403.1"/>
    </source>
</evidence>
<proteinExistence type="predicted"/>
<sequence length="121" mass="13914">MERDEEPFKSVLVCGIKGCDEVAIGGRCVRVVKSLRIIRAMTRMVMMMKIEFPRPEIKMDRRFSVVKSFKAQNHPPNFDHTRWLFETKGLMAMEMMCGLKMAIVLMVSKIHPISEKKLGGP</sequence>
<gene>
    <name evidence="1" type="ORF">LLUT_LOCUS3463</name>
</gene>
<comment type="caution">
    <text evidence="1">The sequence shown here is derived from an EMBL/GenBank/DDBJ whole genome shotgun (WGS) entry which is preliminary data.</text>
</comment>
<dbReference type="Proteomes" id="UP001497480">
    <property type="component" value="Unassembled WGS sequence"/>
</dbReference>
<evidence type="ECO:0000313" key="2">
    <source>
        <dbReference type="Proteomes" id="UP001497480"/>
    </source>
</evidence>
<dbReference type="EMBL" id="CAXHTB010000002">
    <property type="protein sequence ID" value="CAL0302403.1"/>
    <property type="molecule type" value="Genomic_DNA"/>
</dbReference>
<accession>A0AAV1VZT4</accession>
<organism evidence="1 2">
    <name type="scientific">Lupinus luteus</name>
    <name type="common">European yellow lupine</name>
    <dbReference type="NCBI Taxonomy" id="3873"/>
    <lineage>
        <taxon>Eukaryota</taxon>
        <taxon>Viridiplantae</taxon>
        <taxon>Streptophyta</taxon>
        <taxon>Embryophyta</taxon>
        <taxon>Tracheophyta</taxon>
        <taxon>Spermatophyta</taxon>
        <taxon>Magnoliopsida</taxon>
        <taxon>eudicotyledons</taxon>
        <taxon>Gunneridae</taxon>
        <taxon>Pentapetalae</taxon>
        <taxon>rosids</taxon>
        <taxon>fabids</taxon>
        <taxon>Fabales</taxon>
        <taxon>Fabaceae</taxon>
        <taxon>Papilionoideae</taxon>
        <taxon>50 kb inversion clade</taxon>
        <taxon>genistoids sensu lato</taxon>
        <taxon>core genistoids</taxon>
        <taxon>Genisteae</taxon>
        <taxon>Lupinus</taxon>
    </lineage>
</organism>
<dbReference type="AlphaFoldDB" id="A0AAV1VZT4"/>
<reference evidence="1 2" key="1">
    <citation type="submission" date="2024-03" db="EMBL/GenBank/DDBJ databases">
        <authorList>
            <person name="Martinez-Hernandez J."/>
        </authorList>
    </citation>
    <scope>NUCLEOTIDE SEQUENCE [LARGE SCALE GENOMIC DNA]</scope>
</reference>
<name>A0AAV1VZT4_LUPLU</name>
<protein>
    <submittedName>
        <fullName evidence="1">Uncharacterized protein</fullName>
    </submittedName>
</protein>
<keyword evidence="2" id="KW-1185">Reference proteome</keyword>